<dbReference type="OrthoDB" id="9028241at2"/>
<dbReference type="KEGG" id="pspu:NA29_02250"/>
<sequence>MPEIEIAVSDDELELIEQVRATLALPSIEETATWLLKVRVREQMERVAGRRRAIYDVKKRGSAR</sequence>
<evidence type="ECO:0000313" key="2">
    <source>
        <dbReference type="Proteomes" id="UP000215126"/>
    </source>
</evidence>
<evidence type="ECO:0000313" key="1">
    <source>
        <dbReference type="EMBL" id="SNU89605.1"/>
    </source>
</evidence>
<dbReference type="RefSeq" id="WP_039393568.1">
    <property type="nucleotide sequence ID" value="NZ_CP010431.2"/>
</dbReference>
<dbReference type="AlphaFoldDB" id="A0A239SVR8"/>
<protein>
    <submittedName>
        <fullName evidence="1">Uncharacterized protein</fullName>
    </submittedName>
</protein>
<dbReference type="EMBL" id="LT906435">
    <property type="protein sequence ID" value="SNU89605.1"/>
    <property type="molecule type" value="Genomic_DNA"/>
</dbReference>
<organism evidence="1 2">
    <name type="scientific">Pandoraea sputorum</name>
    <dbReference type="NCBI Taxonomy" id="93222"/>
    <lineage>
        <taxon>Bacteria</taxon>
        <taxon>Pseudomonadati</taxon>
        <taxon>Pseudomonadota</taxon>
        <taxon>Betaproteobacteria</taxon>
        <taxon>Burkholderiales</taxon>
        <taxon>Burkholderiaceae</taxon>
        <taxon>Pandoraea</taxon>
    </lineage>
</organism>
<gene>
    <name evidence="1" type="ORF">SAMEA4530655_04683</name>
</gene>
<dbReference type="Proteomes" id="UP000215126">
    <property type="component" value="Chromosome 1"/>
</dbReference>
<accession>A0A239SVR8</accession>
<proteinExistence type="predicted"/>
<keyword evidence="2" id="KW-1185">Reference proteome</keyword>
<name>A0A239SVR8_9BURK</name>
<dbReference type="STRING" id="93222.NA29_02250"/>
<dbReference type="GeneID" id="88097257"/>
<reference evidence="1 2" key="1">
    <citation type="submission" date="2017-06" db="EMBL/GenBank/DDBJ databases">
        <authorList>
            <consortium name="Pathogen Informatics"/>
        </authorList>
    </citation>
    <scope>NUCLEOTIDE SEQUENCE [LARGE SCALE GENOMIC DNA]</scope>
    <source>
        <strain evidence="1 2">NCTC13161</strain>
    </source>
</reference>